<accession>A0A378WCB2</accession>
<evidence type="ECO:0000313" key="3">
    <source>
        <dbReference type="Proteomes" id="UP000255389"/>
    </source>
</evidence>
<protein>
    <submittedName>
        <fullName evidence="2">Uncharacterized protein</fullName>
    </submittedName>
</protein>
<proteinExistence type="predicted"/>
<feature type="region of interest" description="Disordered" evidence="1">
    <location>
        <begin position="1"/>
        <end position="47"/>
    </location>
</feature>
<name>A0A378WCB2_MYCFO</name>
<evidence type="ECO:0000313" key="2">
    <source>
        <dbReference type="EMBL" id="SUA31455.1"/>
    </source>
</evidence>
<sequence length="47" mass="4882">MDTSTVGGIPAGTARLPVARDQQETDGRQTAGSEISEPVAVLARDWA</sequence>
<dbReference type="AlphaFoldDB" id="A0A378WCB2"/>
<evidence type="ECO:0000256" key="1">
    <source>
        <dbReference type="SAM" id="MobiDB-lite"/>
    </source>
</evidence>
<organism evidence="2 3">
    <name type="scientific">Mycolicibacterium fortuitum</name>
    <name type="common">Mycobacterium fortuitum</name>
    <dbReference type="NCBI Taxonomy" id="1766"/>
    <lineage>
        <taxon>Bacteria</taxon>
        <taxon>Bacillati</taxon>
        <taxon>Actinomycetota</taxon>
        <taxon>Actinomycetes</taxon>
        <taxon>Mycobacteriales</taxon>
        <taxon>Mycobacteriaceae</taxon>
        <taxon>Mycolicibacterium</taxon>
    </lineage>
</organism>
<gene>
    <name evidence="2" type="ORF">NCTC1542_06809</name>
</gene>
<dbReference type="EMBL" id="UGQY01000006">
    <property type="protein sequence ID" value="SUA31455.1"/>
    <property type="molecule type" value="Genomic_DNA"/>
</dbReference>
<reference evidence="2 3" key="1">
    <citation type="submission" date="2018-06" db="EMBL/GenBank/DDBJ databases">
        <authorList>
            <consortium name="Pathogen Informatics"/>
            <person name="Doyle S."/>
        </authorList>
    </citation>
    <scope>NUCLEOTIDE SEQUENCE [LARGE SCALE GENOMIC DNA]</scope>
    <source>
        <strain evidence="2 3">NCTC1542</strain>
    </source>
</reference>
<dbReference type="Proteomes" id="UP000255389">
    <property type="component" value="Unassembled WGS sequence"/>
</dbReference>